<evidence type="ECO:0000313" key="1">
    <source>
        <dbReference type="EMBL" id="KPX02163.1"/>
    </source>
</evidence>
<protein>
    <submittedName>
        <fullName evidence="1">Uncharacterized protein</fullName>
    </submittedName>
</protein>
<accession>A0A0P9SRY7</accession>
<sequence length="102" mass="11827">MAQHRQGWWRKIPAITTTEISLTYFKIRFLRRPLFDQPLKDDVVRLADKVQGYLHPLQARDRIDGWIAHANSQAACMGNCDKVVLSLFDTSGEWSRPWEEAG</sequence>
<comment type="caution">
    <text evidence="1">The sequence shown here is derived from an EMBL/GenBank/DDBJ whole genome shotgun (WGS) entry which is preliminary data.</text>
</comment>
<dbReference type="EMBL" id="LJQA01000019">
    <property type="protein sequence ID" value="KPX02163.1"/>
    <property type="molecule type" value="Genomic_DNA"/>
</dbReference>
<evidence type="ECO:0000313" key="2">
    <source>
        <dbReference type="Proteomes" id="UP000050356"/>
    </source>
</evidence>
<name>A0A0P9SRY7_PSESX</name>
<dbReference type="Proteomes" id="UP000050356">
    <property type="component" value="Unassembled WGS sequence"/>
</dbReference>
<reference evidence="1 2" key="1">
    <citation type="submission" date="2015-09" db="EMBL/GenBank/DDBJ databases">
        <title>Genome announcement of multiple Pseudomonas syringae strains.</title>
        <authorList>
            <person name="Thakur S."/>
            <person name="Wang P.W."/>
            <person name="Gong Y."/>
            <person name="Weir B.S."/>
            <person name="Guttman D.S."/>
        </authorList>
    </citation>
    <scope>NUCLEOTIDE SEQUENCE [LARGE SCALE GENOMIC DNA]</scope>
    <source>
        <strain evidence="1 2">ICMP17524</strain>
    </source>
</reference>
<dbReference type="PATRIC" id="fig|264451.4.peg.189"/>
<gene>
    <name evidence="1" type="ORF">ALO50_200004</name>
</gene>
<proteinExistence type="predicted"/>
<dbReference type="AlphaFoldDB" id="A0A0P9SRY7"/>
<organism evidence="1 2">
    <name type="scientific">Pseudomonas syringae pv. cerasicola</name>
    <dbReference type="NCBI Taxonomy" id="264451"/>
    <lineage>
        <taxon>Bacteria</taxon>
        <taxon>Pseudomonadati</taxon>
        <taxon>Pseudomonadota</taxon>
        <taxon>Gammaproteobacteria</taxon>
        <taxon>Pseudomonadales</taxon>
        <taxon>Pseudomonadaceae</taxon>
        <taxon>Pseudomonas</taxon>
        <taxon>Pseudomonas syringae</taxon>
    </lineage>
</organism>